<dbReference type="KEGG" id="aaco:K1I37_00175"/>
<dbReference type="AlphaFoldDB" id="T0BTP4"/>
<name>T0BTP4_ALIAG</name>
<dbReference type="STRING" id="1356854.N007_12035"/>
<gene>
    <name evidence="1" type="ORF">K1I37_00175</name>
</gene>
<sequence>MDELIQQQRDGCVFIHVWGEYSDYAIVCASRSYFTSIESLLGSVHSFDDDRVEVWKNDIKLGEWHPCIVKAEWDVLGEKHITKGIKWIPEGVSE</sequence>
<evidence type="ECO:0000313" key="2">
    <source>
        <dbReference type="Proteomes" id="UP000829401"/>
    </source>
</evidence>
<accession>T0BTP4</accession>
<dbReference type="EMBL" id="CP080467">
    <property type="protein sequence ID" value="UNO49028.1"/>
    <property type="molecule type" value="Genomic_DNA"/>
</dbReference>
<organism evidence="1 2">
    <name type="scientific">Alicyclobacillus acidoterrestris (strain ATCC 49025 / DSM 3922 / CIP 106132 / NCIMB 13137 / GD3B)</name>
    <dbReference type="NCBI Taxonomy" id="1356854"/>
    <lineage>
        <taxon>Bacteria</taxon>
        <taxon>Bacillati</taxon>
        <taxon>Bacillota</taxon>
        <taxon>Bacilli</taxon>
        <taxon>Bacillales</taxon>
        <taxon>Alicyclobacillaceae</taxon>
        <taxon>Alicyclobacillus</taxon>
    </lineage>
</organism>
<keyword evidence="2" id="KW-1185">Reference proteome</keyword>
<reference evidence="2" key="1">
    <citation type="journal article" date="2022" name="G3 (Bethesda)">
        <title>Unveiling the complete genome sequence of Alicyclobacillus acidoterrestris DSM 3922T, a taint-producing strain.</title>
        <authorList>
            <person name="Leonardo I.C."/>
            <person name="Barreto Crespo M.T."/>
            <person name="Gaspar F.B."/>
        </authorList>
    </citation>
    <scope>NUCLEOTIDE SEQUENCE [LARGE SCALE GENOMIC DNA]</scope>
    <source>
        <strain evidence="2">DSM 3922</strain>
    </source>
</reference>
<dbReference type="Proteomes" id="UP000829401">
    <property type="component" value="Chromosome"/>
</dbReference>
<accession>A0A9E7CW30</accession>
<protein>
    <submittedName>
        <fullName evidence="1">Uncharacterized protein</fullName>
    </submittedName>
</protein>
<evidence type="ECO:0000313" key="1">
    <source>
        <dbReference type="EMBL" id="UNO49028.1"/>
    </source>
</evidence>
<proteinExistence type="predicted"/>
<dbReference type="RefSeq" id="WP_021297465.1">
    <property type="nucleotide sequence ID" value="NZ_AURB01000154.1"/>
</dbReference>